<sequence>MALNQDQTLDKVSPNQGIGIFGQLLIISLFIPLKFSLGSLLLTPYRLVILVAIAPVMMNWLSGAAGKKTKPDYFMLIYVTWSVIATMYNHGFVLIEKMAIYFIEIGGTYFIARTQIRSVKAAVDAFKLLWLGVLFLLPFALYESFTNRSLFQTFLGSLSSPRVMADTRLGLFRAQAAFDHPILLGMFAGSIIAPSYYVLAHGKSFIQKIMKTLIPLACAFSSLSSGAFAGVAIQIGLIGWDTVVKAKNRWKILSLLAVAAYVAVDLLSTRSPYAVLISYLSFSSGSAYNRILIWRFAQDDLFRNPIFGIGFNEWDRPAWMHSASTDNFWLVIALNYGIVGFLFFFLAFIFAIRYLIMQNFTDPLAIAYRRGYIIMLVGLGTAIFTVHMWGAAIIVFVFYIGMHAITAEEGNAATQSSPQAKPEKRRLPTTRRRQPAAGRLHRGGRKQSAS</sequence>
<dbReference type="Pfam" id="PF04932">
    <property type="entry name" value="Wzy_C"/>
    <property type="match status" value="1"/>
</dbReference>
<dbReference type="AlphaFoldDB" id="A0A0M7AIX9"/>
<dbReference type="OrthoDB" id="264250at2"/>
<dbReference type="STRING" id="311410.LA5095_00971"/>
<dbReference type="InterPro" id="IPR007016">
    <property type="entry name" value="O-antigen_ligase-rel_domated"/>
</dbReference>
<reference evidence="9" key="1">
    <citation type="submission" date="2015-07" db="EMBL/GenBank/DDBJ databases">
        <authorList>
            <person name="Rodrigo-Torres Lidia"/>
            <person name="Arahal R.David."/>
        </authorList>
    </citation>
    <scope>NUCLEOTIDE SEQUENCE [LARGE SCALE GENOMIC DNA]</scope>
    <source>
        <strain evidence="9">CECT 5096</strain>
    </source>
</reference>
<dbReference type="PANTHER" id="PTHR37422:SF13">
    <property type="entry name" value="LIPOPOLYSACCHARIDE BIOSYNTHESIS PROTEIN PA4999-RELATED"/>
    <property type="match status" value="1"/>
</dbReference>
<feature type="transmembrane region" description="Helical" evidence="6">
    <location>
        <begin position="250"/>
        <end position="267"/>
    </location>
</feature>
<feature type="transmembrane region" description="Helical" evidence="6">
    <location>
        <begin position="274"/>
        <end position="297"/>
    </location>
</feature>
<feature type="transmembrane region" description="Helical" evidence="6">
    <location>
        <begin position="182"/>
        <end position="200"/>
    </location>
</feature>
<feature type="transmembrane region" description="Helical" evidence="6">
    <location>
        <begin position="73"/>
        <end position="92"/>
    </location>
</feature>
<feature type="domain" description="O-antigen ligase-related" evidence="7">
    <location>
        <begin position="213"/>
        <end position="345"/>
    </location>
</feature>
<dbReference type="RefSeq" id="WP_055112370.1">
    <property type="nucleotide sequence ID" value="NZ_CXWA01000005.1"/>
</dbReference>
<dbReference type="GeneID" id="97671422"/>
<evidence type="ECO:0000313" key="8">
    <source>
        <dbReference type="EMBL" id="CTQ74597.1"/>
    </source>
</evidence>
<evidence type="ECO:0000313" key="9">
    <source>
        <dbReference type="Proteomes" id="UP000049983"/>
    </source>
</evidence>
<organism evidence="8 9">
    <name type="scientific">Roseibium album</name>
    <dbReference type="NCBI Taxonomy" id="311410"/>
    <lineage>
        <taxon>Bacteria</taxon>
        <taxon>Pseudomonadati</taxon>
        <taxon>Pseudomonadota</taxon>
        <taxon>Alphaproteobacteria</taxon>
        <taxon>Hyphomicrobiales</taxon>
        <taxon>Stappiaceae</taxon>
        <taxon>Roseibium</taxon>
    </lineage>
</organism>
<evidence type="ECO:0000256" key="3">
    <source>
        <dbReference type="ARBA" id="ARBA00022989"/>
    </source>
</evidence>
<keyword evidence="4 6" id="KW-0472">Membrane</keyword>
<dbReference type="EMBL" id="CXWC01000011">
    <property type="protein sequence ID" value="CTQ74597.1"/>
    <property type="molecule type" value="Genomic_DNA"/>
</dbReference>
<feature type="region of interest" description="Disordered" evidence="5">
    <location>
        <begin position="411"/>
        <end position="450"/>
    </location>
</feature>
<feature type="transmembrane region" description="Helical" evidence="6">
    <location>
        <begin position="328"/>
        <end position="352"/>
    </location>
</feature>
<protein>
    <submittedName>
        <fullName evidence="8">Lipid A core-O-antigen ligase</fullName>
    </submittedName>
</protein>
<name>A0A0M7AIX9_9HYPH</name>
<dbReference type="GO" id="GO:0016020">
    <property type="term" value="C:membrane"/>
    <property type="evidence" value="ECO:0007669"/>
    <property type="project" value="UniProtKB-SubCell"/>
</dbReference>
<feature type="transmembrane region" description="Helical" evidence="6">
    <location>
        <begin position="212"/>
        <end position="238"/>
    </location>
</feature>
<dbReference type="InterPro" id="IPR051533">
    <property type="entry name" value="WaaL-like"/>
</dbReference>
<feature type="transmembrane region" description="Helical" evidence="6">
    <location>
        <begin position="373"/>
        <end position="400"/>
    </location>
</feature>
<evidence type="ECO:0000256" key="5">
    <source>
        <dbReference type="SAM" id="MobiDB-lite"/>
    </source>
</evidence>
<dbReference type="GO" id="GO:0016874">
    <property type="term" value="F:ligase activity"/>
    <property type="evidence" value="ECO:0007669"/>
    <property type="project" value="UniProtKB-KW"/>
</dbReference>
<evidence type="ECO:0000256" key="4">
    <source>
        <dbReference type="ARBA" id="ARBA00023136"/>
    </source>
</evidence>
<keyword evidence="2 6" id="KW-0812">Transmembrane</keyword>
<evidence type="ECO:0000256" key="1">
    <source>
        <dbReference type="ARBA" id="ARBA00004141"/>
    </source>
</evidence>
<comment type="subcellular location">
    <subcellularLocation>
        <location evidence="1">Membrane</location>
        <topology evidence="1">Multi-pass membrane protein</topology>
    </subcellularLocation>
</comment>
<accession>A0A0M7AIX9</accession>
<keyword evidence="9" id="KW-1185">Reference proteome</keyword>
<evidence type="ECO:0000259" key="7">
    <source>
        <dbReference type="Pfam" id="PF04932"/>
    </source>
</evidence>
<dbReference type="PANTHER" id="PTHR37422">
    <property type="entry name" value="TEICHURONIC ACID BIOSYNTHESIS PROTEIN TUAE"/>
    <property type="match status" value="1"/>
</dbReference>
<evidence type="ECO:0000256" key="2">
    <source>
        <dbReference type="ARBA" id="ARBA00022692"/>
    </source>
</evidence>
<feature type="transmembrane region" description="Helical" evidence="6">
    <location>
        <begin position="128"/>
        <end position="145"/>
    </location>
</feature>
<keyword evidence="3 6" id="KW-1133">Transmembrane helix</keyword>
<evidence type="ECO:0000256" key="6">
    <source>
        <dbReference type="SAM" id="Phobius"/>
    </source>
</evidence>
<proteinExistence type="predicted"/>
<gene>
    <name evidence="8" type="ORF">LA5096_04109</name>
</gene>
<feature type="transmembrane region" description="Helical" evidence="6">
    <location>
        <begin position="43"/>
        <end position="61"/>
    </location>
</feature>
<feature type="compositionally biased region" description="Basic residues" evidence="5">
    <location>
        <begin position="427"/>
        <end position="450"/>
    </location>
</feature>
<dbReference type="Proteomes" id="UP000049983">
    <property type="component" value="Unassembled WGS sequence"/>
</dbReference>
<keyword evidence="8" id="KW-0436">Ligase</keyword>
<feature type="transmembrane region" description="Helical" evidence="6">
    <location>
        <begin position="12"/>
        <end position="31"/>
    </location>
</feature>